<dbReference type="AlphaFoldDB" id="A0A261GBL7"/>
<dbReference type="RefSeq" id="WP_094692137.1">
    <property type="nucleotide sequence ID" value="NZ_JBDNSV010000013.1"/>
</dbReference>
<organism evidence="1 2">
    <name type="scientific">Bifidobacterium aquikefiri</name>
    <dbReference type="NCBI Taxonomy" id="1653207"/>
    <lineage>
        <taxon>Bacteria</taxon>
        <taxon>Bacillati</taxon>
        <taxon>Actinomycetota</taxon>
        <taxon>Actinomycetes</taxon>
        <taxon>Bifidobacteriales</taxon>
        <taxon>Bifidobacteriaceae</taxon>
        <taxon>Bifidobacterium</taxon>
    </lineage>
</organism>
<dbReference type="GeneID" id="98294810"/>
<dbReference type="Proteomes" id="UP000216451">
    <property type="component" value="Unassembled WGS sequence"/>
</dbReference>
<keyword evidence="2" id="KW-1185">Reference proteome</keyword>
<evidence type="ECO:0008006" key="3">
    <source>
        <dbReference type="Google" id="ProtNLM"/>
    </source>
</evidence>
<reference evidence="1 2" key="1">
    <citation type="journal article" date="2017" name="BMC Genomics">
        <title>Comparative genomic and phylogenomic analyses of the Bifidobacteriaceae family.</title>
        <authorList>
            <person name="Lugli G.A."/>
            <person name="Milani C."/>
            <person name="Turroni F."/>
            <person name="Duranti S."/>
            <person name="Mancabelli L."/>
            <person name="Mangifesta M."/>
            <person name="Ferrario C."/>
            <person name="Modesto M."/>
            <person name="Mattarelli P."/>
            <person name="Jiri K."/>
            <person name="van Sinderen D."/>
            <person name="Ventura M."/>
        </authorList>
    </citation>
    <scope>NUCLEOTIDE SEQUENCE [LARGE SCALE GENOMIC DNA]</scope>
    <source>
        <strain evidence="1 2">LMG 28769</strain>
    </source>
</reference>
<evidence type="ECO:0000313" key="1">
    <source>
        <dbReference type="EMBL" id="OZG68819.1"/>
    </source>
</evidence>
<comment type="caution">
    <text evidence="1">The sequence shown here is derived from an EMBL/GenBank/DDBJ whole genome shotgun (WGS) entry which is preliminary data.</text>
</comment>
<proteinExistence type="predicted"/>
<accession>A0A261GBL7</accession>
<dbReference type="EMBL" id="MWXA01000001">
    <property type="protein sequence ID" value="OZG68819.1"/>
    <property type="molecule type" value="Genomic_DNA"/>
</dbReference>
<sequence>MRSNDPADALHAVLNMRRYLLLRRIAGDPSGSCKISQLQASLPEQSPTGIYRDCLALERAGLLRPTGGIPRRAHVESSWELATDVQELLTALAESFPKRS</sequence>
<evidence type="ECO:0000313" key="2">
    <source>
        <dbReference type="Proteomes" id="UP000216451"/>
    </source>
</evidence>
<protein>
    <recommendedName>
        <fullName evidence="3">ArsR family transcriptional regulator</fullName>
    </recommendedName>
</protein>
<gene>
    <name evidence="1" type="ORF">BAQU_0120</name>
</gene>
<name>A0A261GBL7_9BIFI</name>